<keyword evidence="2" id="KW-1185">Reference proteome</keyword>
<accession>A0A4Y7Q5K7</accession>
<dbReference type="VEuPathDB" id="FungiDB:BD410DRAFT_722675"/>
<proteinExistence type="predicted"/>
<name>A0A4Y7Q5K7_9AGAM</name>
<dbReference type="AlphaFoldDB" id="A0A4Y7Q5K7"/>
<dbReference type="EMBL" id="ML170174">
    <property type="protein sequence ID" value="TDL22591.1"/>
    <property type="molecule type" value="Genomic_DNA"/>
</dbReference>
<organism evidence="1 2">
    <name type="scientific">Rickenella mellea</name>
    <dbReference type="NCBI Taxonomy" id="50990"/>
    <lineage>
        <taxon>Eukaryota</taxon>
        <taxon>Fungi</taxon>
        <taxon>Dikarya</taxon>
        <taxon>Basidiomycota</taxon>
        <taxon>Agaricomycotina</taxon>
        <taxon>Agaricomycetes</taxon>
        <taxon>Hymenochaetales</taxon>
        <taxon>Rickenellaceae</taxon>
        <taxon>Rickenella</taxon>
    </lineage>
</organism>
<dbReference type="Proteomes" id="UP000294933">
    <property type="component" value="Unassembled WGS sequence"/>
</dbReference>
<reference evidence="1 2" key="1">
    <citation type="submission" date="2018-06" db="EMBL/GenBank/DDBJ databases">
        <title>A transcriptomic atlas of mushroom development highlights an independent origin of complex multicellularity.</title>
        <authorList>
            <consortium name="DOE Joint Genome Institute"/>
            <person name="Krizsan K."/>
            <person name="Almasi E."/>
            <person name="Merenyi Z."/>
            <person name="Sahu N."/>
            <person name="Viragh M."/>
            <person name="Koszo T."/>
            <person name="Mondo S."/>
            <person name="Kiss B."/>
            <person name="Balint B."/>
            <person name="Kues U."/>
            <person name="Barry K."/>
            <person name="Hegedus J.C."/>
            <person name="Henrissat B."/>
            <person name="Johnson J."/>
            <person name="Lipzen A."/>
            <person name="Ohm R."/>
            <person name="Nagy I."/>
            <person name="Pangilinan J."/>
            <person name="Yan J."/>
            <person name="Xiong Y."/>
            <person name="Grigoriev I.V."/>
            <person name="Hibbett D.S."/>
            <person name="Nagy L.G."/>
        </authorList>
    </citation>
    <scope>NUCLEOTIDE SEQUENCE [LARGE SCALE GENOMIC DNA]</scope>
    <source>
        <strain evidence="1 2">SZMC22713</strain>
    </source>
</reference>
<protein>
    <submittedName>
        <fullName evidence="1">Uncharacterized protein</fullName>
    </submittedName>
</protein>
<evidence type="ECO:0000313" key="1">
    <source>
        <dbReference type="EMBL" id="TDL22591.1"/>
    </source>
</evidence>
<gene>
    <name evidence="1" type="ORF">BD410DRAFT_722675</name>
</gene>
<sequence>MSCVLSVTAYGTINAPANGTAIAPGASFDFSYSVHADYCVSSYNFTVWLFTTPVKNILAGTATGYLFGRFSEENYPANPFPSNPVPSKLTMPDLSQSSGGFGTGLSKSNAPVHLVVIEEWSSCTATFGNHLTIATADLVYNATKKN</sequence>
<dbReference type="OrthoDB" id="3944184at2759"/>
<evidence type="ECO:0000313" key="2">
    <source>
        <dbReference type="Proteomes" id="UP000294933"/>
    </source>
</evidence>